<dbReference type="InterPro" id="IPR005152">
    <property type="entry name" value="Lipase_secreted"/>
</dbReference>
<dbReference type="Pfam" id="PF03583">
    <property type="entry name" value="LIP"/>
    <property type="match status" value="1"/>
</dbReference>
<dbReference type="EMBL" id="MU865950">
    <property type="protein sequence ID" value="KAK4447309.1"/>
    <property type="molecule type" value="Genomic_DNA"/>
</dbReference>
<comment type="caution">
    <text evidence="3">The sequence shown here is derived from an EMBL/GenBank/DDBJ whole genome shotgun (WGS) entry which is preliminary data.</text>
</comment>
<gene>
    <name evidence="3" type="ORF">QBC34DRAFT_467301</name>
</gene>
<dbReference type="GO" id="GO:0004806">
    <property type="term" value="F:triacylglycerol lipase activity"/>
    <property type="evidence" value="ECO:0007669"/>
    <property type="project" value="InterPro"/>
</dbReference>
<keyword evidence="1" id="KW-0378">Hydrolase</keyword>
<evidence type="ECO:0000256" key="1">
    <source>
        <dbReference type="ARBA" id="ARBA00022801"/>
    </source>
</evidence>
<reference evidence="3" key="1">
    <citation type="journal article" date="2023" name="Mol. Phylogenet. Evol.">
        <title>Genome-scale phylogeny and comparative genomics of the fungal order Sordariales.</title>
        <authorList>
            <person name="Hensen N."/>
            <person name="Bonometti L."/>
            <person name="Westerberg I."/>
            <person name="Brannstrom I.O."/>
            <person name="Guillou S."/>
            <person name="Cros-Aarteil S."/>
            <person name="Calhoun S."/>
            <person name="Haridas S."/>
            <person name="Kuo A."/>
            <person name="Mondo S."/>
            <person name="Pangilinan J."/>
            <person name="Riley R."/>
            <person name="LaButti K."/>
            <person name="Andreopoulos B."/>
            <person name="Lipzen A."/>
            <person name="Chen C."/>
            <person name="Yan M."/>
            <person name="Daum C."/>
            <person name="Ng V."/>
            <person name="Clum A."/>
            <person name="Steindorff A."/>
            <person name="Ohm R.A."/>
            <person name="Martin F."/>
            <person name="Silar P."/>
            <person name="Natvig D.O."/>
            <person name="Lalanne C."/>
            <person name="Gautier V."/>
            <person name="Ament-Velasquez S.L."/>
            <person name="Kruys A."/>
            <person name="Hutchinson M.I."/>
            <person name="Powell A.J."/>
            <person name="Barry K."/>
            <person name="Miller A.N."/>
            <person name="Grigoriev I.V."/>
            <person name="Debuchy R."/>
            <person name="Gladieux P."/>
            <person name="Hiltunen Thoren M."/>
            <person name="Johannesson H."/>
        </authorList>
    </citation>
    <scope>NUCLEOTIDE SEQUENCE</scope>
    <source>
        <strain evidence="3">PSN243</strain>
    </source>
</reference>
<feature type="signal peptide" evidence="2">
    <location>
        <begin position="1"/>
        <end position="16"/>
    </location>
</feature>
<dbReference type="PANTHER" id="PTHR34853">
    <property type="match status" value="1"/>
</dbReference>
<accession>A0AAV9GH29</accession>
<name>A0AAV9GH29_9PEZI</name>
<keyword evidence="2" id="KW-0732">Signal</keyword>
<organism evidence="3 4">
    <name type="scientific">Podospora aff. communis PSN243</name>
    <dbReference type="NCBI Taxonomy" id="3040156"/>
    <lineage>
        <taxon>Eukaryota</taxon>
        <taxon>Fungi</taxon>
        <taxon>Dikarya</taxon>
        <taxon>Ascomycota</taxon>
        <taxon>Pezizomycotina</taxon>
        <taxon>Sordariomycetes</taxon>
        <taxon>Sordariomycetidae</taxon>
        <taxon>Sordariales</taxon>
        <taxon>Podosporaceae</taxon>
        <taxon>Podospora</taxon>
    </lineage>
</organism>
<dbReference type="PANTHER" id="PTHR34853:SF5">
    <property type="entry name" value="LIP-DOMAIN-CONTAINING PROTEIN-RELATED"/>
    <property type="match status" value="1"/>
</dbReference>
<dbReference type="InterPro" id="IPR029058">
    <property type="entry name" value="AB_hydrolase_fold"/>
</dbReference>
<sequence>MRSLLLLGVFLPSTLAAPLTTTPFPLHHTILAPSQNLTAFPPIWASPAENPWAAFGYLPPPSIDPWYAPPAGWESTTPGTPLKIRPNAYPTINIRNCSGTFQILYRSSDTHGNASWAVTTVFMPTSHAKCDPSDPVGTNCSHAVVSYQVPSDSVWVDAAPSYLLQAREPYGEMRDLLKRGWWVAVPDYEGPDAAYCAGKQAGYATLDGLKAVLAVGGHFGLDAERARLGMWGYSGGAFATGFALEVAGRYAPDLKIAGGVVGGPSPNLTTVAELMNEKDTAGLVVASLVGVTMQYPKAKEFMMSRLKATGPYNATGFMAVMNMTGAGALVAYGHQNVYDYFENGAADVWHPIIQDVIDADAVMGLHGAPPKDIPVFVYKAARDEMSFVDETDELVGRYCKGGATVLYHRNLLGGHNDELWSGRLRTIDFLAHVLEVDDGKKIMVGEAPVVVPKSGCVVEDVSVPLDVIDLLPDWWLTGVP</sequence>
<dbReference type="Proteomes" id="UP001321760">
    <property type="component" value="Unassembled WGS sequence"/>
</dbReference>
<evidence type="ECO:0000313" key="4">
    <source>
        <dbReference type="Proteomes" id="UP001321760"/>
    </source>
</evidence>
<dbReference type="Gene3D" id="1.10.260.130">
    <property type="match status" value="1"/>
</dbReference>
<feature type="chain" id="PRO_5043462901" evidence="2">
    <location>
        <begin position="17"/>
        <end position="480"/>
    </location>
</feature>
<reference evidence="3" key="2">
    <citation type="submission" date="2023-05" db="EMBL/GenBank/DDBJ databases">
        <authorList>
            <consortium name="Lawrence Berkeley National Laboratory"/>
            <person name="Steindorff A."/>
            <person name="Hensen N."/>
            <person name="Bonometti L."/>
            <person name="Westerberg I."/>
            <person name="Brannstrom I.O."/>
            <person name="Guillou S."/>
            <person name="Cros-Aarteil S."/>
            <person name="Calhoun S."/>
            <person name="Haridas S."/>
            <person name="Kuo A."/>
            <person name="Mondo S."/>
            <person name="Pangilinan J."/>
            <person name="Riley R."/>
            <person name="Labutti K."/>
            <person name="Andreopoulos B."/>
            <person name="Lipzen A."/>
            <person name="Chen C."/>
            <person name="Yanf M."/>
            <person name="Daum C."/>
            <person name="Ng V."/>
            <person name="Clum A."/>
            <person name="Ohm R."/>
            <person name="Martin F."/>
            <person name="Silar P."/>
            <person name="Natvig D."/>
            <person name="Lalanne C."/>
            <person name="Gautier V."/>
            <person name="Ament-Velasquez S.L."/>
            <person name="Kruys A."/>
            <person name="Hutchinson M.I."/>
            <person name="Powell A.J."/>
            <person name="Barry K."/>
            <person name="Miller A.N."/>
            <person name="Grigoriev I.V."/>
            <person name="Debuchy R."/>
            <person name="Gladieux P."/>
            <person name="Thoren M.H."/>
            <person name="Johannesson H."/>
        </authorList>
    </citation>
    <scope>NUCLEOTIDE SEQUENCE</scope>
    <source>
        <strain evidence="3">PSN243</strain>
    </source>
</reference>
<proteinExistence type="predicted"/>
<evidence type="ECO:0000256" key="2">
    <source>
        <dbReference type="SAM" id="SignalP"/>
    </source>
</evidence>
<keyword evidence="4" id="KW-1185">Reference proteome</keyword>
<dbReference type="SUPFAM" id="SSF53474">
    <property type="entry name" value="alpha/beta-Hydrolases"/>
    <property type="match status" value="1"/>
</dbReference>
<dbReference type="AlphaFoldDB" id="A0AAV9GH29"/>
<dbReference type="Gene3D" id="3.40.50.1820">
    <property type="entry name" value="alpha/beta hydrolase"/>
    <property type="match status" value="1"/>
</dbReference>
<protein>
    <submittedName>
        <fullName evidence="3">Lipase 2</fullName>
    </submittedName>
</protein>
<evidence type="ECO:0000313" key="3">
    <source>
        <dbReference type="EMBL" id="KAK4447309.1"/>
    </source>
</evidence>
<dbReference type="GO" id="GO:0016042">
    <property type="term" value="P:lipid catabolic process"/>
    <property type="evidence" value="ECO:0007669"/>
    <property type="project" value="InterPro"/>
</dbReference>